<evidence type="ECO:0000313" key="2">
    <source>
        <dbReference type="EMBL" id="GBG37929.1"/>
    </source>
</evidence>
<sequence>MLAIAVALLSLLGTAVNGLGFVASDLELTKLVRGLGFLAPLLLVGPLGVGLLVVGLLEAAAAVALLAGGVMLLCRRRAGTWVSALACVPGLLAGLLLVTQIVPAPLVFGKTMAGLPTQVVPWVIFVYSLITAISAVALLVSQPAHAGSGSPSRPCSMA</sequence>
<name>A0ABQ0NM33_9MYCO</name>
<feature type="transmembrane region" description="Helical" evidence="1">
    <location>
        <begin position="42"/>
        <end position="74"/>
    </location>
</feature>
<comment type="caution">
    <text evidence="2">The sequence shown here is derived from an EMBL/GenBank/DDBJ whole genome shotgun (WGS) entry which is preliminary data.</text>
</comment>
<proteinExistence type="predicted"/>
<reference evidence="3" key="1">
    <citation type="submission" date="2018-04" db="EMBL/GenBank/DDBJ databases">
        <title>Draft genome sequence of Mycobacterium montefiorense isolated from Japanese black salamander.</title>
        <authorList>
            <person name="Fukano H."/>
            <person name="Yoshida M."/>
            <person name="Shimizu A."/>
            <person name="Iwao H."/>
            <person name="Kurata O."/>
            <person name="Katayama Y."/>
            <person name="Omatsu T."/>
            <person name="Mizutani T."/>
            <person name="Wada S."/>
            <person name="Hoshino Y."/>
        </authorList>
    </citation>
    <scope>NUCLEOTIDE SEQUENCE [LARGE SCALE GENOMIC DNA]</scope>
    <source>
        <strain evidence="3">BS</strain>
    </source>
</reference>
<keyword evidence="3" id="KW-1185">Reference proteome</keyword>
<dbReference type="Proteomes" id="UP000245060">
    <property type="component" value="Unassembled WGS sequence"/>
</dbReference>
<keyword evidence="1" id="KW-0812">Transmembrane</keyword>
<feature type="transmembrane region" description="Helical" evidence="1">
    <location>
        <begin position="81"/>
        <end position="102"/>
    </location>
</feature>
<dbReference type="RefSeq" id="WP_108922030.1">
    <property type="nucleotide sequence ID" value="NZ_BQYB01000092.1"/>
</dbReference>
<gene>
    <name evidence="2" type="ORF">MmonteBS_23010</name>
</gene>
<organism evidence="2 3">
    <name type="scientific">Mycobacterium montefiorense</name>
    <dbReference type="NCBI Taxonomy" id="154654"/>
    <lineage>
        <taxon>Bacteria</taxon>
        <taxon>Bacillati</taxon>
        <taxon>Actinomycetota</taxon>
        <taxon>Actinomycetes</taxon>
        <taxon>Mycobacteriales</taxon>
        <taxon>Mycobacteriaceae</taxon>
        <taxon>Mycobacterium</taxon>
        <taxon>Mycobacterium simiae complex</taxon>
    </lineage>
</organism>
<dbReference type="EMBL" id="BFCH01000017">
    <property type="protein sequence ID" value="GBG37929.1"/>
    <property type="molecule type" value="Genomic_DNA"/>
</dbReference>
<evidence type="ECO:0000256" key="1">
    <source>
        <dbReference type="SAM" id="Phobius"/>
    </source>
</evidence>
<feature type="transmembrane region" description="Helical" evidence="1">
    <location>
        <begin position="122"/>
        <end position="140"/>
    </location>
</feature>
<evidence type="ECO:0000313" key="3">
    <source>
        <dbReference type="Proteomes" id="UP000245060"/>
    </source>
</evidence>
<protein>
    <submittedName>
        <fullName evidence="2">Uncharacterized protein</fullName>
    </submittedName>
</protein>
<keyword evidence="1" id="KW-0472">Membrane</keyword>
<keyword evidence="1" id="KW-1133">Transmembrane helix</keyword>
<accession>A0ABQ0NM33</accession>